<accession>A0ABU0NEL1</accession>
<feature type="transmembrane region" description="Helical" evidence="1">
    <location>
        <begin position="198"/>
        <end position="217"/>
    </location>
</feature>
<evidence type="ECO:0000313" key="2">
    <source>
        <dbReference type="EMBL" id="MDQ0567840.1"/>
    </source>
</evidence>
<keyword evidence="1" id="KW-0812">Transmembrane</keyword>
<dbReference type="EMBL" id="JAUSWP010000003">
    <property type="protein sequence ID" value="MDQ0567840.1"/>
    <property type="molecule type" value="Genomic_DNA"/>
</dbReference>
<reference evidence="2" key="1">
    <citation type="submission" date="2023-07" db="EMBL/GenBank/DDBJ databases">
        <title>Genomic Encyclopedia of Type Strains, Phase IV (KMG-IV): sequencing the most valuable type-strain genomes for metagenomic binning, comparative biology and taxonomic classification.</title>
        <authorList>
            <person name="Goeker M."/>
        </authorList>
    </citation>
    <scope>NUCLEOTIDE SEQUENCE [LARGE SCALE GENOMIC DNA]</scope>
    <source>
        <strain evidence="2">DSM 22019</strain>
    </source>
</reference>
<organism evidence="2 3">
    <name type="scientific">Mycoplasma yeatsii</name>
    <dbReference type="NCBI Taxonomy" id="51365"/>
    <lineage>
        <taxon>Bacteria</taxon>
        <taxon>Bacillati</taxon>
        <taxon>Mycoplasmatota</taxon>
        <taxon>Mollicutes</taxon>
        <taxon>Mycoplasmataceae</taxon>
        <taxon>Mycoplasma</taxon>
    </lineage>
</organism>
<gene>
    <name evidence="2" type="ORF">J2Z63_000485</name>
</gene>
<name>A0ABU0NEL1_9MOLU</name>
<keyword evidence="3" id="KW-1185">Reference proteome</keyword>
<dbReference type="NCBIfam" id="TIGR01906">
    <property type="entry name" value="integ_TIGR01906"/>
    <property type="match status" value="1"/>
</dbReference>
<dbReference type="Proteomes" id="UP001236620">
    <property type="component" value="Unassembled WGS sequence"/>
</dbReference>
<proteinExistence type="predicted"/>
<dbReference type="Pfam" id="PF07314">
    <property type="entry name" value="Lit"/>
    <property type="match status" value="1"/>
</dbReference>
<keyword evidence="1" id="KW-1133">Transmembrane helix</keyword>
<keyword evidence="1" id="KW-0472">Membrane</keyword>
<comment type="caution">
    <text evidence="2">The sequence shown here is derived from an EMBL/GenBank/DDBJ whole genome shotgun (WGS) entry which is preliminary data.</text>
</comment>
<evidence type="ECO:0000313" key="3">
    <source>
        <dbReference type="Proteomes" id="UP001236620"/>
    </source>
</evidence>
<feature type="transmembrane region" description="Helical" evidence="1">
    <location>
        <begin position="16"/>
        <end position="37"/>
    </location>
</feature>
<feature type="transmembrane region" description="Helical" evidence="1">
    <location>
        <begin position="98"/>
        <end position="122"/>
    </location>
</feature>
<protein>
    <submittedName>
        <fullName evidence="2">Integral membrane protein (TIGR01906 family)</fullName>
    </submittedName>
</protein>
<dbReference type="InterPro" id="IPR010178">
    <property type="entry name" value="Lit"/>
</dbReference>
<evidence type="ECO:0000256" key="1">
    <source>
        <dbReference type="SAM" id="Phobius"/>
    </source>
</evidence>
<dbReference type="RefSeq" id="WP_307444859.1">
    <property type="nucleotide sequence ID" value="NZ_JAUSWP010000003.1"/>
</dbReference>
<feature type="transmembrane region" description="Helical" evidence="1">
    <location>
        <begin position="134"/>
        <end position="155"/>
    </location>
</feature>
<sequence>MKNQNKSNNVYKFIKFLNVVFYVFLITTFPIVFIIYFRPFYYWQIKSLNIEQTSHYSYSTIKTAYDSIMNYLSLFGSYSVGSLKSSVEGQAHFYDVKILFIICVSLFLFSLIGVISISIFKLKHKNNFKTKFNQSFYASVFIVLFAIVIAIFTLIDFDKDFEIFHKIFFMQKDNWIFNPDNDQIINILPEEFFRNCTIFILSTTIIICCSTIIYNLVKIKRLLH</sequence>